<dbReference type="Gene3D" id="3.30.360.10">
    <property type="entry name" value="Dihydrodipicolinate Reductase, domain 2"/>
    <property type="match status" value="1"/>
</dbReference>
<comment type="similarity">
    <text evidence="1">Belongs to the Gfo/Idh/MocA family.</text>
</comment>
<keyword evidence="5" id="KW-1185">Reference proteome</keyword>
<evidence type="ECO:0000259" key="3">
    <source>
        <dbReference type="Pfam" id="PF01408"/>
    </source>
</evidence>
<geneLocation type="plasmid" evidence="5">
    <name>pthaf100_a</name>
</geneLocation>
<evidence type="ECO:0000256" key="1">
    <source>
        <dbReference type="ARBA" id="ARBA00010928"/>
    </source>
</evidence>
<dbReference type="GO" id="GO:0033712">
    <property type="term" value="F:1,5-anhydro-D-fructose reductase (1,5-anhydro-D-mannitol-forming) activity"/>
    <property type="evidence" value="ECO:0007669"/>
    <property type="project" value="UniProtKB-EC"/>
</dbReference>
<evidence type="ECO:0000313" key="4">
    <source>
        <dbReference type="EMBL" id="QFT28586.1"/>
    </source>
</evidence>
<dbReference type="GO" id="GO:0000166">
    <property type="term" value="F:nucleotide binding"/>
    <property type="evidence" value="ECO:0007669"/>
    <property type="project" value="InterPro"/>
</dbReference>
<evidence type="ECO:0000256" key="2">
    <source>
        <dbReference type="ARBA" id="ARBA00023002"/>
    </source>
</evidence>
<dbReference type="Gene3D" id="3.40.50.720">
    <property type="entry name" value="NAD(P)-binding Rossmann-like Domain"/>
    <property type="match status" value="1"/>
</dbReference>
<dbReference type="InterPro" id="IPR050984">
    <property type="entry name" value="Gfo/Idh/MocA_domain"/>
</dbReference>
<evidence type="ECO:0000313" key="5">
    <source>
        <dbReference type="Proteomes" id="UP000326936"/>
    </source>
</evidence>
<dbReference type="RefSeq" id="WP_152432563.1">
    <property type="nucleotide sequence ID" value="NZ_CBCSDK010000016.1"/>
</dbReference>
<dbReference type="EMBL" id="CP045351">
    <property type="protein sequence ID" value="QFT28586.1"/>
    <property type="molecule type" value="Genomic_DNA"/>
</dbReference>
<dbReference type="OrthoDB" id="9774191at2"/>
<keyword evidence="4" id="KW-0614">Plasmid</keyword>
<dbReference type="PANTHER" id="PTHR22604:SF105">
    <property type="entry name" value="TRANS-1,2-DIHYDROBENZENE-1,2-DIOL DEHYDROGENASE"/>
    <property type="match status" value="1"/>
</dbReference>
<dbReference type="KEGG" id="vaq:FIV01_19490"/>
<dbReference type="AlphaFoldDB" id="A0A5P9CQU9"/>
<keyword evidence="2 4" id="KW-0560">Oxidoreductase</keyword>
<feature type="domain" description="Gfo/Idh/MocA-like oxidoreductase N-terminal" evidence="3">
    <location>
        <begin position="7"/>
        <end position="123"/>
    </location>
</feature>
<reference evidence="4 5" key="1">
    <citation type="submission" date="2019-10" db="EMBL/GenBank/DDBJ databases">
        <title>Complete genome sequence of Vibrio sp. strain THAF100, isolated from non-filtered water from the water column of tank 6 of a marine aquarium containing stony-coral fragments. Water maintained at 26 degree C.</title>
        <authorList>
            <person name="Ruckert C."/>
            <person name="Franco A."/>
            <person name="Kalinowski J."/>
            <person name="Glaeser S."/>
        </authorList>
    </citation>
    <scope>NUCLEOTIDE SEQUENCE [LARGE SCALE GENOMIC DNA]</scope>
    <source>
        <strain evidence="4 5">THAF100</strain>
        <plasmid evidence="5">pthaf100_a</plasmid>
    </source>
</reference>
<dbReference type="SUPFAM" id="SSF55347">
    <property type="entry name" value="Glyceraldehyde-3-phosphate dehydrogenase-like, C-terminal domain"/>
    <property type="match status" value="1"/>
</dbReference>
<gene>
    <name evidence="4" type="primary">afr1</name>
    <name evidence="4" type="ORF">FIV01_19490</name>
</gene>
<dbReference type="InterPro" id="IPR036291">
    <property type="entry name" value="NAD(P)-bd_dom_sf"/>
</dbReference>
<dbReference type="InterPro" id="IPR000683">
    <property type="entry name" value="Gfo/Idh/MocA-like_OxRdtase_N"/>
</dbReference>
<dbReference type="Proteomes" id="UP000326936">
    <property type="component" value="Plasmid pTHAF100_a"/>
</dbReference>
<accession>A0A5P9CQU9</accession>
<dbReference type="SUPFAM" id="SSF51735">
    <property type="entry name" value="NAD(P)-binding Rossmann-fold domains"/>
    <property type="match status" value="1"/>
</dbReference>
<proteinExistence type="inferred from homology"/>
<sequence length="334" mass="37714">MSGHRVSWAIAGLGKIAHRFAEDLTKHVANGYLYAVASRSEKRSQMFAEHYDAKKAYASYQDLANDPNVDAVYIATIHPFHYDMAKLFLSAGKHVLVEKPAFTTVKDWDEMQSLASEKEVLLIEAMKSVTFPAYQSLRQFIKQNHVEIASIEAAFGNWHEFDTKQQIFNPDLCGGATLDVGVYPLWLYVDICHLTGSDVFPPKVNYWQDNTESEVDETIEFNFTQGIKGNIKASITRNLERRAIILGPDIKIIIHEKWWNPTKIDVFYKEEHTVISPAITGGGFEHEATHISELIINNETSSPLITAKTSRKVIDIMEQTLRSQGLGKLLARAD</sequence>
<dbReference type="EC" id="1.1.1.292" evidence="4"/>
<dbReference type="Pfam" id="PF01408">
    <property type="entry name" value="GFO_IDH_MocA"/>
    <property type="match status" value="1"/>
</dbReference>
<organism evidence="4 5">
    <name type="scientific">Vibrio aquimaris</name>
    <dbReference type="NCBI Taxonomy" id="2587862"/>
    <lineage>
        <taxon>Bacteria</taxon>
        <taxon>Pseudomonadati</taxon>
        <taxon>Pseudomonadota</taxon>
        <taxon>Gammaproteobacteria</taxon>
        <taxon>Vibrionales</taxon>
        <taxon>Vibrionaceae</taxon>
        <taxon>Vibrio</taxon>
    </lineage>
</organism>
<name>A0A5P9CQU9_9VIBR</name>
<protein>
    <submittedName>
        <fullName evidence="4">1,5-anhydro-D-fructose reductase</fullName>
        <ecNumber evidence="4">1.1.1.292</ecNumber>
    </submittedName>
</protein>
<dbReference type="PANTHER" id="PTHR22604">
    <property type="entry name" value="OXIDOREDUCTASES"/>
    <property type="match status" value="1"/>
</dbReference>